<proteinExistence type="predicted"/>
<dbReference type="GO" id="GO:0005829">
    <property type="term" value="C:cytosol"/>
    <property type="evidence" value="ECO:0007669"/>
    <property type="project" value="TreeGrafter"/>
</dbReference>
<dbReference type="GO" id="GO:0006099">
    <property type="term" value="P:tricarboxylic acid cycle"/>
    <property type="evidence" value="ECO:0007669"/>
    <property type="project" value="TreeGrafter"/>
</dbReference>
<dbReference type="PANTHER" id="PTHR23152:SF4">
    <property type="entry name" value="2-OXOADIPATE DEHYDROGENASE COMPLEX COMPONENT E1"/>
    <property type="match status" value="1"/>
</dbReference>
<dbReference type="SMART" id="SM00861">
    <property type="entry name" value="Transket_pyr"/>
    <property type="match status" value="1"/>
</dbReference>
<dbReference type="GO" id="GO:0045252">
    <property type="term" value="C:oxoglutarate dehydrogenase complex"/>
    <property type="evidence" value="ECO:0007669"/>
    <property type="project" value="TreeGrafter"/>
</dbReference>
<comment type="cofactor">
    <cofactor evidence="1">
        <name>thiamine diphosphate</name>
        <dbReference type="ChEBI" id="CHEBI:58937"/>
    </cofactor>
</comment>
<keyword evidence="3" id="KW-0786">Thiamine pyrophosphate</keyword>
<evidence type="ECO:0000256" key="2">
    <source>
        <dbReference type="ARBA" id="ARBA00023002"/>
    </source>
</evidence>
<dbReference type="NCBIfam" id="NF006914">
    <property type="entry name" value="PRK09404.1"/>
    <property type="match status" value="1"/>
</dbReference>
<dbReference type="GO" id="GO:0030976">
    <property type="term" value="F:thiamine pyrophosphate binding"/>
    <property type="evidence" value="ECO:0007669"/>
    <property type="project" value="InterPro"/>
</dbReference>
<dbReference type="NCBIfam" id="NF008907">
    <property type="entry name" value="PRK12270.1"/>
    <property type="match status" value="1"/>
</dbReference>
<dbReference type="Gene3D" id="3.40.50.11610">
    <property type="entry name" value="Multifunctional 2-oxoglutarate metabolism enzyme, C-terminal domain"/>
    <property type="match status" value="1"/>
</dbReference>
<keyword evidence="2" id="KW-0560">Oxidoreductase</keyword>
<accession>A0A6J5Z7Z3</accession>
<name>A0A6J5Z7Z3_9ZZZZ</name>
<protein>
    <submittedName>
        <fullName evidence="5">Unannotated protein</fullName>
    </submittedName>
</protein>
<dbReference type="InterPro" id="IPR005475">
    <property type="entry name" value="Transketolase-like_Pyr-bd"/>
</dbReference>
<dbReference type="InterPro" id="IPR001017">
    <property type="entry name" value="DH_E1"/>
</dbReference>
<dbReference type="AlphaFoldDB" id="A0A6J5Z7Z3"/>
<dbReference type="Gene3D" id="3.40.50.970">
    <property type="match status" value="1"/>
</dbReference>
<evidence type="ECO:0000256" key="3">
    <source>
        <dbReference type="ARBA" id="ARBA00023052"/>
    </source>
</evidence>
<dbReference type="SUPFAM" id="SSF52518">
    <property type="entry name" value="Thiamin diphosphate-binding fold (THDP-binding)"/>
    <property type="match status" value="2"/>
</dbReference>
<dbReference type="InterPro" id="IPR029061">
    <property type="entry name" value="THDP-binding"/>
</dbReference>
<gene>
    <name evidence="5" type="ORF">UFOPK3770_00613</name>
</gene>
<dbReference type="InterPro" id="IPR011603">
    <property type="entry name" value="2oxoglutarate_DH_E1"/>
</dbReference>
<evidence type="ECO:0000259" key="4">
    <source>
        <dbReference type="SMART" id="SM00861"/>
    </source>
</evidence>
<dbReference type="Gene3D" id="3.40.50.12470">
    <property type="match status" value="1"/>
</dbReference>
<sequence>MPILMHGDAAFAGQGVVAETLQFSQLQGYQVGGTIHLVVNNQVGFTTSPRYSRTSVYATDVARMIQAPILHVNGDDPEAVIRVAQIAYDYRQAFKKDVVIDLVCYRRRGHNEADDPSLTQPLMYEIIDNKRSTRKLYTEALIGRGDITVEEAEEALRHFQEQLEKGFQTSKSGSSDHFNPETNEVISTGQQTLTPQTPSFEVPTGISREVIDRVVASQLNMPEGFTVHPRLLPQLQRRAEMVNTDAIDWGMGEALAMGSLLTEGVTIRLAGQDTRRGTFGHRHAVIVDKVTGWQYKPLKQCYENGARLSVYDSLLSEYAAMGFEYGYSVMRPDALVMWEAQFGDFANGAQTIIDEFIAAGEQKWAQRSDLTLLLPHGYEGQGPDHSSARIERFLQLCAQDNITVAMPTTPASFFHLLRWQVKSQLVRPLIVFTPKSLLRAKYATSKVSDFTSGTFTSIIGDTTANPNGVKRVLLCSGKVYYDLVAEREKNGRTDVAIIRLERLYPLPTSLLPQALANYPALEDVRWVQEEPKNQGAGSFMLLNLPEVIGRPLTLVSRSASSSPAVGSHHRHEVEQAALVTQAFA</sequence>
<dbReference type="Pfam" id="PF00676">
    <property type="entry name" value="E1_dh"/>
    <property type="match status" value="1"/>
</dbReference>
<organism evidence="5">
    <name type="scientific">freshwater metagenome</name>
    <dbReference type="NCBI Taxonomy" id="449393"/>
    <lineage>
        <taxon>unclassified sequences</taxon>
        <taxon>metagenomes</taxon>
        <taxon>ecological metagenomes</taxon>
    </lineage>
</organism>
<dbReference type="Pfam" id="PF02779">
    <property type="entry name" value="Transket_pyr"/>
    <property type="match status" value="1"/>
</dbReference>
<dbReference type="PANTHER" id="PTHR23152">
    <property type="entry name" value="2-OXOGLUTARATE DEHYDROGENASE"/>
    <property type="match status" value="1"/>
</dbReference>
<evidence type="ECO:0000313" key="5">
    <source>
        <dbReference type="EMBL" id="CAB4336570.1"/>
    </source>
</evidence>
<evidence type="ECO:0000256" key="1">
    <source>
        <dbReference type="ARBA" id="ARBA00001964"/>
    </source>
</evidence>
<dbReference type="GO" id="GO:0004591">
    <property type="term" value="F:oxoglutarate dehydrogenase (succinyl-transferring) activity"/>
    <property type="evidence" value="ECO:0007669"/>
    <property type="project" value="TreeGrafter"/>
</dbReference>
<feature type="domain" description="Transketolase-like pyrimidine-binding" evidence="4">
    <location>
        <begin position="247"/>
        <end position="440"/>
    </location>
</feature>
<dbReference type="EMBL" id="CAESAJ010000051">
    <property type="protein sequence ID" value="CAB4336570.1"/>
    <property type="molecule type" value="Genomic_DNA"/>
</dbReference>
<reference evidence="5" key="1">
    <citation type="submission" date="2020-05" db="EMBL/GenBank/DDBJ databases">
        <authorList>
            <person name="Chiriac C."/>
            <person name="Salcher M."/>
            <person name="Ghai R."/>
            <person name="Kavagutti S V."/>
        </authorList>
    </citation>
    <scope>NUCLEOTIDE SEQUENCE</scope>
</reference>
<dbReference type="InterPro" id="IPR042179">
    <property type="entry name" value="KGD_C_sf"/>
</dbReference>
<dbReference type="InterPro" id="IPR031717">
    <property type="entry name" value="ODO-1/KGD_C"/>
</dbReference>
<dbReference type="Pfam" id="PF16870">
    <property type="entry name" value="OxoGdeHyase_C"/>
    <property type="match status" value="1"/>
</dbReference>